<dbReference type="PANTHER" id="PTHR47595">
    <property type="entry name" value="HEAT SHOCK 70 KDA PROTEIN 14"/>
    <property type="match status" value="1"/>
</dbReference>
<dbReference type="FunFam" id="1.10.10.60:FF:000032">
    <property type="entry name" value="Zinc finger and SCAN domain-containing 20"/>
    <property type="match status" value="1"/>
</dbReference>
<keyword evidence="4" id="KW-1185">Reference proteome</keyword>
<feature type="region of interest" description="Disordered" evidence="1">
    <location>
        <begin position="151"/>
        <end position="206"/>
    </location>
</feature>
<dbReference type="Gene3D" id="1.10.10.60">
    <property type="entry name" value="Homeodomain-like"/>
    <property type="match status" value="1"/>
</dbReference>
<evidence type="ECO:0000259" key="2">
    <source>
        <dbReference type="Pfam" id="PF13837"/>
    </source>
</evidence>
<proteinExistence type="predicted"/>
<reference evidence="3 4" key="1">
    <citation type="journal article" date="2018" name="Nat. Ecol. Evol.">
        <title>Shark genomes provide insights into elasmobranch evolution and the origin of vertebrates.</title>
        <authorList>
            <person name="Hara Y"/>
            <person name="Yamaguchi K"/>
            <person name="Onimaru K"/>
            <person name="Kadota M"/>
            <person name="Koyanagi M"/>
            <person name="Keeley SD"/>
            <person name="Tatsumi K"/>
            <person name="Tanaka K"/>
            <person name="Motone F"/>
            <person name="Kageyama Y"/>
            <person name="Nozu R"/>
            <person name="Adachi N"/>
            <person name="Nishimura O"/>
            <person name="Nakagawa R"/>
            <person name="Tanegashima C"/>
            <person name="Kiyatake I"/>
            <person name="Matsumoto R"/>
            <person name="Murakumo K"/>
            <person name="Nishida K"/>
            <person name="Terakita A"/>
            <person name="Kuratani S"/>
            <person name="Sato K"/>
            <person name="Hyodo S Kuraku.S."/>
        </authorList>
    </citation>
    <scope>NUCLEOTIDE SEQUENCE [LARGE SCALE GENOMIC DNA]</scope>
</reference>
<evidence type="ECO:0000313" key="3">
    <source>
        <dbReference type="EMBL" id="GCB72773.1"/>
    </source>
</evidence>
<evidence type="ECO:0000256" key="1">
    <source>
        <dbReference type="SAM" id="MobiDB-lite"/>
    </source>
</evidence>
<dbReference type="STRING" id="75743.A0A401PI04"/>
<dbReference type="InterPro" id="IPR044822">
    <property type="entry name" value="Myb_DNA-bind_4"/>
</dbReference>
<protein>
    <recommendedName>
        <fullName evidence="2">Myb/SANT-like DNA-binding domain-containing protein</fullName>
    </recommendedName>
</protein>
<dbReference type="OrthoDB" id="691673at2759"/>
<dbReference type="Pfam" id="PF13837">
    <property type="entry name" value="Myb_DNA-bind_4"/>
    <property type="match status" value="1"/>
</dbReference>
<dbReference type="AlphaFoldDB" id="A0A401PI04"/>
<name>A0A401PI04_SCYTO</name>
<accession>A0A401PI04</accession>
<dbReference type="PANTHER" id="PTHR47595:SF1">
    <property type="entry name" value="MYB_SANT-LIKE DNA-BINDING DOMAIN-CONTAINING PROTEIN"/>
    <property type="match status" value="1"/>
</dbReference>
<evidence type="ECO:0000313" key="4">
    <source>
        <dbReference type="Proteomes" id="UP000288216"/>
    </source>
</evidence>
<organism evidence="3 4">
    <name type="scientific">Scyliorhinus torazame</name>
    <name type="common">Cloudy catshark</name>
    <name type="synonym">Catulus torazame</name>
    <dbReference type="NCBI Taxonomy" id="75743"/>
    <lineage>
        <taxon>Eukaryota</taxon>
        <taxon>Metazoa</taxon>
        <taxon>Chordata</taxon>
        <taxon>Craniata</taxon>
        <taxon>Vertebrata</taxon>
        <taxon>Chondrichthyes</taxon>
        <taxon>Elasmobranchii</taxon>
        <taxon>Galeomorphii</taxon>
        <taxon>Galeoidea</taxon>
        <taxon>Carcharhiniformes</taxon>
        <taxon>Scyliorhinidae</taxon>
        <taxon>Scyliorhinus</taxon>
    </lineage>
</organism>
<feature type="domain" description="Myb/SANT-like DNA-binding" evidence="2">
    <location>
        <begin position="7"/>
        <end position="94"/>
    </location>
</feature>
<comment type="caution">
    <text evidence="3">The sequence shown here is derived from an EMBL/GenBank/DDBJ whole genome shotgun (WGS) entry which is preliminary data.</text>
</comment>
<gene>
    <name evidence="3" type="ORF">scyTo_0002184</name>
</gene>
<dbReference type="OMA" id="QLWGAND"/>
<feature type="compositionally biased region" description="Basic and acidic residues" evidence="1">
    <location>
        <begin position="195"/>
        <end position="205"/>
    </location>
</feature>
<dbReference type="EMBL" id="BFAA01000528">
    <property type="protein sequence ID" value="GCB72773.1"/>
    <property type="molecule type" value="Genomic_DNA"/>
</dbReference>
<dbReference type="Proteomes" id="UP000288216">
    <property type="component" value="Unassembled WGS sequence"/>
</dbReference>
<sequence length="298" mass="34237">MARRASKNWADEEIKGLLSIWKDRSIQNQLAGAVRNKDVFVRISSSLNALGVNRDWKQCRAKVKNLKYEYRTMVNQRKSGRRCKSMRFYNEIDAVLGCRPLHAKGSPDGTVVSVAIKQEEEEKLENGPPQAPPVSQNVTACYVQPAVAISRDKEEDEVPPEPQSGADSVTAETEGPVEEEMISTASEAPAATSRKRTEDEHECSVPKKRMKLKKGTVFQRHIDTIINTFMDYQRKAEERFYKWEEERRREEREHELRIIQLLLDHSRSSMIQTPQTPDYLRSLHSQNTHMFTPPPSNN</sequence>